<evidence type="ECO:0000259" key="2">
    <source>
        <dbReference type="PROSITE" id="PS51671"/>
    </source>
</evidence>
<evidence type="ECO:0000256" key="1">
    <source>
        <dbReference type="HAMAP-Rule" id="MF_00707"/>
    </source>
</evidence>
<name>A0A9X2S8P1_9BACL</name>
<protein>
    <recommendedName>
        <fullName evidence="1">UPF0735 ACT domain-containing protein NQZ67_01995</fullName>
    </recommendedName>
</protein>
<dbReference type="RefSeq" id="WP_257442249.1">
    <property type="nucleotide sequence ID" value="NZ_JANIPJ010000001.1"/>
</dbReference>
<dbReference type="InterPro" id="IPR008310">
    <property type="entry name" value="UPF0735_ACT_dom-cont"/>
</dbReference>
<evidence type="ECO:0000313" key="3">
    <source>
        <dbReference type="EMBL" id="MCR2802643.1"/>
    </source>
</evidence>
<dbReference type="InterPro" id="IPR002912">
    <property type="entry name" value="ACT_dom"/>
</dbReference>
<dbReference type="NCBIfam" id="NF003361">
    <property type="entry name" value="PRK04435.1"/>
    <property type="match status" value="1"/>
</dbReference>
<organism evidence="3 4">
    <name type="scientific">Paenibacillus soyae</name>
    <dbReference type="NCBI Taxonomy" id="2969249"/>
    <lineage>
        <taxon>Bacteria</taxon>
        <taxon>Bacillati</taxon>
        <taxon>Bacillota</taxon>
        <taxon>Bacilli</taxon>
        <taxon>Bacillales</taxon>
        <taxon>Paenibacillaceae</taxon>
        <taxon>Paenibacillus</taxon>
    </lineage>
</organism>
<keyword evidence="4" id="KW-1185">Reference proteome</keyword>
<comment type="similarity">
    <text evidence="1">Belongs to the UPF0735 family.</text>
</comment>
<gene>
    <name evidence="3" type="ORF">NQZ67_01995</name>
</gene>
<comment type="caution">
    <text evidence="3">The sequence shown here is derived from an EMBL/GenBank/DDBJ whole genome shotgun (WGS) entry which is preliminary data.</text>
</comment>
<dbReference type="EMBL" id="JANIPJ010000001">
    <property type="protein sequence ID" value="MCR2802643.1"/>
    <property type="molecule type" value="Genomic_DNA"/>
</dbReference>
<dbReference type="SUPFAM" id="SSF55021">
    <property type="entry name" value="ACT-like"/>
    <property type="match status" value="1"/>
</dbReference>
<sequence>MADRYYVVREDILPEAIQKTIQVKEMLANGSATTVHEAVERAGLSRSAFYKYKDGVYALNEITQERIVTISMDLEHRAGVLSSVLGLIASQEGNVLTMNQSIPLQGFANVVLSVDVSQTAGDASELIEVLKRQSGVRKAAIIGRG</sequence>
<dbReference type="PIRSF" id="PIRSF025624">
    <property type="entry name" value="ACT_PheB"/>
    <property type="match status" value="1"/>
</dbReference>
<dbReference type="CDD" id="cd04888">
    <property type="entry name" value="ACT_PheB-BS"/>
    <property type="match status" value="1"/>
</dbReference>
<feature type="domain" description="ACT" evidence="2">
    <location>
        <begin position="69"/>
        <end position="144"/>
    </location>
</feature>
<reference evidence="3" key="1">
    <citation type="submission" date="2022-08" db="EMBL/GenBank/DDBJ databases">
        <title>The genomic sequence of strain Paenibacillus sp. SCIV0701.</title>
        <authorList>
            <person name="Zhao H."/>
        </authorList>
    </citation>
    <scope>NUCLEOTIDE SEQUENCE</scope>
    <source>
        <strain evidence="3">SCIV0701</strain>
    </source>
</reference>
<dbReference type="InterPro" id="IPR045865">
    <property type="entry name" value="ACT-like_dom_sf"/>
</dbReference>
<proteinExistence type="inferred from homology"/>
<accession>A0A9X2S8P1</accession>
<dbReference type="HAMAP" id="MF_00707">
    <property type="entry name" value="UPF0735"/>
    <property type="match status" value="1"/>
</dbReference>
<dbReference type="PROSITE" id="PS51671">
    <property type="entry name" value="ACT"/>
    <property type="match status" value="1"/>
</dbReference>
<dbReference type="Gene3D" id="3.30.70.260">
    <property type="match status" value="1"/>
</dbReference>
<dbReference type="Proteomes" id="UP001141950">
    <property type="component" value="Unassembled WGS sequence"/>
</dbReference>
<evidence type="ECO:0000313" key="4">
    <source>
        <dbReference type="Proteomes" id="UP001141950"/>
    </source>
</evidence>
<dbReference type="AlphaFoldDB" id="A0A9X2S8P1"/>